<organism evidence="1 2">
    <name type="scientific">Tenebrio molitor</name>
    <name type="common">Yellow mealworm beetle</name>
    <dbReference type="NCBI Taxonomy" id="7067"/>
    <lineage>
        <taxon>Eukaryota</taxon>
        <taxon>Metazoa</taxon>
        <taxon>Ecdysozoa</taxon>
        <taxon>Arthropoda</taxon>
        <taxon>Hexapoda</taxon>
        <taxon>Insecta</taxon>
        <taxon>Pterygota</taxon>
        <taxon>Neoptera</taxon>
        <taxon>Endopterygota</taxon>
        <taxon>Coleoptera</taxon>
        <taxon>Polyphaga</taxon>
        <taxon>Cucujiformia</taxon>
        <taxon>Tenebrionidae</taxon>
        <taxon>Tenebrio</taxon>
    </lineage>
</organism>
<dbReference type="AlphaFoldDB" id="A0A8J6LCR8"/>
<keyword evidence="2" id="KW-1185">Reference proteome</keyword>
<reference evidence="1" key="2">
    <citation type="submission" date="2021-08" db="EMBL/GenBank/DDBJ databases">
        <authorList>
            <person name="Eriksson T."/>
        </authorList>
    </citation>
    <scope>NUCLEOTIDE SEQUENCE</scope>
    <source>
        <strain evidence="1">Stoneville</strain>
        <tissue evidence="1">Whole head</tissue>
    </source>
</reference>
<accession>A0A8J6LCR8</accession>
<protein>
    <submittedName>
        <fullName evidence="1">Uncharacterized protein</fullName>
    </submittedName>
</protein>
<reference evidence="1" key="1">
    <citation type="journal article" date="2020" name="J Insects Food Feed">
        <title>The yellow mealworm (Tenebrio molitor) genome: a resource for the emerging insects as food and feed industry.</title>
        <authorList>
            <person name="Eriksson T."/>
            <person name="Andere A."/>
            <person name="Kelstrup H."/>
            <person name="Emery V."/>
            <person name="Picard C."/>
        </authorList>
    </citation>
    <scope>NUCLEOTIDE SEQUENCE</scope>
    <source>
        <strain evidence="1">Stoneville</strain>
        <tissue evidence="1">Whole head</tissue>
    </source>
</reference>
<comment type="caution">
    <text evidence="1">The sequence shown here is derived from an EMBL/GenBank/DDBJ whole genome shotgun (WGS) entry which is preliminary data.</text>
</comment>
<dbReference type="Proteomes" id="UP000719412">
    <property type="component" value="Unassembled WGS sequence"/>
</dbReference>
<sequence length="99" mass="11013">MRQGDASIGGWINLANKQDVRYIGCIQKRSVTSAVAERVARHFAFGAWYGSLSTYYHYSGPIAHQDDARFGSSIARNGRMKSDALFFYARGFCKPGTLI</sequence>
<gene>
    <name evidence="1" type="ORF">GEV33_007773</name>
</gene>
<evidence type="ECO:0000313" key="1">
    <source>
        <dbReference type="EMBL" id="KAH0815018.1"/>
    </source>
</evidence>
<evidence type="ECO:0000313" key="2">
    <source>
        <dbReference type="Proteomes" id="UP000719412"/>
    </source>
</evidence>
<name>A0A8J6LCR8_TENMO</name>
<proteinExistence type="predicted"/>
<dbReference type="EMBL" id="JABDTM020023662">
    <property type="protein sequence ID" value="KAH0815018.1"/>
    <property type="molecule type" value="Genomic_DNA"/>
</dbReference>